<proteinExistence type="predicted"/>
<evidence type="ECO:0000256" key="1">
    <source>
        <dbReference type="SAM" id="Phobius"/>
    </source>
</evidence>
<accession>A0ABV0URQ6</accession>
<evidence type="ECO:0000313" key="3">
    <source>
        <dbReference type="Proteomes" id="UP001482620"/>
    </source>
</evidence>
<sequence>MALETAELPEPDFALSIVCCFGFLTSGDEISTLHLMQHHHQSLSTKQLVSRTHLLRSHRCTTSWSLPNPGRSHHYSIGIPVPVPRTSSFPVNKILAVILCLLIAYCMWVKSVPKTMTQHTMANLTQQTQSGEPFLNSTIKFKPMTPLFVPSLSIRDRKIYKSSS</sequence>
<protein>
    <submittedName>
        <fullName evidence="2">Uncharacterized protein</fullName>
    </submittedName>
</protein>
<evidence type="ECO:0000313" key="2">
    <source>
        <dbReference type="EMBL" id="MEQ2246853.1"/>
    </source>
</evidence>
<keyword evidence="1" id="KW-0472">Membrane</keyword>
<comment type="caution">
    <text evidence="2">The sequence shown here is derived from an EMBL/GenBank/DDBJ whole genome shotgun (WGS) entry which is preliminary data.</text>
</comment>
<keyword evidence="1" id="KW-0812">Transmembrane</keyword>
<name>A0ABV0URQ6_9TELE</name>
<dbReference type="Proteomes" id="UP001482620">
    <property type="component" value="Unassembled WGS sequence"/>
</dbReference>
<feature type="transmembrane region" description="Helical" evidence="1">
    <location>
        <begin position="91"/>
        <end position="109"/>
    </location>
</feature>
<keyword evidence="1" id="KW-1133">Transmembrane helix</keyword>
<dbReference type="EMBL" id="JAHRIQ010081277">
    <property type="protein sequence ID" value="MEQ2246853.1"/>
    <property type="molecule type" value="Genomic_DNA"/>
</dbReference>
<reference evidence="2 3" key="1">
    <citation type="submission" date="2021-06" db="EMBL/GenBank/DDBJ databases">
        <authorList>
            <person name="Palmer J.M."/>
        </authorList>
    </citation>
    <scope>NUCLEOTIDE SEQUENCE [LARGE SCALE GENOMIC DNA]</scope>
    <source>
        <strain evidence="3">if_2019</strain>
        <tissue evidence="2">Muscle</tissue>
    </source>
</reference>
<organism evidence="2 3">
    <name type="scientific">Ilyodon furcidens</name>
    <name type="common">goldbreast splitfin</name>
    <dbReference type="NCBI Taxonomy" id="33524"/>
    <lineage>
        <taxon>Eukaryota</taxon>
        <taxon>Metazoa</taxon>
        <taxon>Chordata</taxon>
        <taxon>Craniata</taxon>
        <taxon>Vertebrata</taxon>
        <taxon>Euteleostomi</taxon>
        <taxon>Actinopterygii</taxon>
        <taxon>Neopterygii</taxon>
        <taxon>Teleostei</taxon>
        <taxon>Neoteleostei</taxon>
        <taxon>Acanthomorphata</taxon>
        <taxon>Ovalentaria</taxon>
        <taxon>Atherinomorphae</taxon>
        <taxon>Cyprinodontiformes</taxon>
        <taxon>Goodeidae</taxon>
        <taxon>Ilyodon</taxon>
    </lineage>
</organism>
<gene>
    <name evidence="2" type="ORF">ILYODFUR_003470</name>
</gene>
<keyword evidence="3" id="KW-1185">Reference proteome</keyword>